<dbReference type="RefSeq" id="WP_006258485.1">
    <property type="nucleotide sequence ID" value="NZ_BCMQ01000019.1"/>
</dbReference>
<evidence type="ECO:0000313" key="2">
    <source>
        <dbReference type="EMBL" id="ALU27621.1"/>
    </source>
</evidence>
<evidence type="ECO:0000256" key="1">
    <source>
        <dbReference type="SAM" id="MobiDB-lite"/>
    </source>
</evidence>
<gene>
    <name evidence="2" type="ORF">AS202_16360</name>
</gene>
<dbReference type="Proteomes" id="UP000069030">
    <property type="component" value="Chromosome"/>
</dbReference>
<name>A0A0U3GBS9_9FLAO</name>
<evidence type="ECO:0000313" key="3">
    <source>
        <dbReference type="Proteomes" id="UP000069030"/>
    </source>
</evidence>
<feature type="region of interest" description="Disordered" evidence="1">
    <location>
        <begin position="331"/>
        <end position="361"/>
    </location>
</feature>
<feature type="compositionally biased region" description="Basic and acidic residues" evidence="1">
    <location>
        <begin position="346"/>
        <end position="361"/>
    </location>
</feature>
<dbReference type="Gene3D" id="3.30.530.20">
    <property type="match status" value="1"/>
</dbReference>
<dbReference type="KEGG" id="mod:AS202_16360"/>
<dbReference type="AlphaFoldDB" id="A0A0U3GBS9"/>
<dbReference type="InterPro" id="IPR011256">
    <property type="entry name" value="Reg_factor_effector_dom_sf"/>
</dbReference>
<protein>
    <submittedName>
        <fullName evidence="2">Uncharacterized protein</fullName>
    </submittedName>
</protein>
<dbReference type="GeneID" id="66976629"/>
<feature type="compositionally biased region" description="Low complexity" evidence="1">
    <location>
        <begin position="336"/>
        <end position="345"/>
    </location>
</feature>
<dbReference type="SUPFAM" id="SSF55961">
    <property type="entry name" value="Bet v1-like"/>
    <property type="match status" value="1"/>
</dbReference>
<dbReference type="EMBL" id="CP013690">
    <property type="protein sequence ID" value="ALU27621.1"/>
    <property type="molecule type" value="Genomic_DNA"/>
</dbReference>
<reference evidence="2 3" key="1">
    <citation type="journal article" date="2016" name="J. Zhejiang Univ. Sci. B">
        <title>Antibiotic resistance mechanisms of Myroides sp.</title>
        <authorList>
            <person name="Hu S."/>
            <person name="Yuan S."/>
            <person name="Qu H."/>
            <person name="Jiang T."/>
            <person name="Zhou Y."/>
            <person name="Wang M."/>
            <person name="Ming D."/>
        </authorList>
    </citation>
    <scope>NUCLEOTIDE SEQUENCE [LARGE SCALE GENOMIC DNA]</scope>
    <source>
        <strain evidence="2 3">PR63039</strain>
    </source>
</reference>
<dbReference type="InterPro" id="IPR023393">
    <property type="entry name" value="START-like_dom_sf"/>
</dbReference>
<sequence>MKILKYFSLLLLLALVSLFVFILTQSPEYKVERTFTVDAPKEIVYNYINDLDNWTDWMTSQKSNNGTYQIELENLGSYHIRAEYSHPYDSLSQDILNDNKISNIIWRLKGQQNKTQITFTFNGTLDLQTKFTSFFKGSPNQVATNSLNKNIDAFIVYFIKQYKEYEVKLDAVKSTPSIEYLYLEASSSIGTLNEDLLALNKDLSDFCSTNQIEIAGDPYLILNNSKAQNTLTYRFALPIKGNIYLYEEEKYKIDKLDKQSYFESTLIGYYTFLPEAMRKTRTEISDKELNILPDEPIILLLKKSVIDSRLAAEWETIIKVPIEKKEVPIPTPVYQNNTNSNNTHEVNTETENKEEITNSTI</sequence>
<organism evidence="2 3">
    <name type="scientific">Myroides odoratimimus</name>
    <dbReference type="NCBI Taxonomy" id="76832"/>
    <lineage>
        <taxon>Bacteria</taxon>
        <taxon>Pseudomonadati</taxon>
        <taxon>Bacteroidota</taxon>
        <taxon>Flavobacteriia</taxon>
        <taxon>Flavobacteriales</taxon>
        <taxon>Flavobacteriaceae</taxon>
        <taxon>Myroides</taxon>
    </lineage>
</organism>
<accession>A0A0U3GBS9</accession>
<proteinExistence type="predicted"/>
<dbReference type="Gene3D" id="3.20.80.10">
    <property type="entry name" value="Regulatory factor, effector binding domain"/>
    <property type="match status" value="1"/>
</dbReference>
<dbReference type="eggNOG" id="COG4978">
    <property type="taxonomic scope" value="Bacteria"/>
</dbReference>